<comment type="caution">
    <text evidence="7">The sequence shown here is derived from an EMBL/GenBank/DDBJ whole genome shotgun (WGS) entry which is preliminary data.</text>
</comment>
<dbReference type="InterPro" id="IPR007197">
    <property type="entry name" value="rSAM"/>
</dbReference>
<dbReference type="Pfam" id="PF04055">
    <property type="entry name" value="Radical_SAM"/>
    <property type="match status" value="1"/>
</dbReference>
<dbReference type="PROSITE" id="PS51918">
    <property type="entry name" value="RADICAL_SAM"/>
    <property type="match status" value="1"/>
</dbReference>
<dbReference type="GO" id="GO:0005737">
    <property type="term" value="C:cytoplasm"/>
    <property type="evidence" value="ECO:0007669"/>
    <property type="project" value="InterPro"/>
</dbReference>
<evidence type="ECO:0000256" key="2">
    <source>
        <dbReference type="ARBA" id="ARBA00014678"/>
    </source>
</evidence>
<comment type="function">
    <text evidence="4">May be a heme chaperone, appears to bind heme. Homologous bacterial proteins do not have oxygen-independent coproporphyrinogen-III oxidase activity. Binds 1 [4Fe-4S] cluster. The cluster is coordinated with 3 cysteines and an exchangeable S-adenosyl-L-methionine.</text>
</comment>
<dbReference type="OrthoDB" id="431409at2759"/>
<dbReference type="PANTHER" id="PTHR13932">
    <property type="entry name" value="COPROPORPHYRINIGEN III OXIDASE"/>
    <property type="match status" value="1"/>
</dbReference>
<dbReference type="EMBL" id="BNJQ01000008">
    <property type="protein sequence ID" value="GHP04696.1"/>
    <property type="molecule type" value="Genomic_DNA"/>
</dbReference>
<dbReference type="Proteomes" id="UP000660262">
    <property type="component" value="Unassembled WGS sequence"/>
</dbReference>
<dbReference type="SFLD" id="SFLDS00029">
    <property type="entry name" value="Radical_SAM"/>
    <property type="match status" value="1"/>
</dbReference>
<name>A0A830HBG8_9CHLO</name>
<evidence type="ECO:0000259" key="6">
    <source>
        <dbReference type="PROSITE" id="PS51918"/>
    </source>
</evidence>
<dbReference type="Pfam" id="PF06969">
    <property type="entry name" value="HemN_C"/>
    <property type="match status" value="1"/>
</dbReference>
<dbReference type="Gene3D" id="3.30.750.200">
    <property type="match status" value="1"/>
</dbReference>
<sequence>MPLPLCSPRCSHRCHTLLTPVWRKIFDARNTTARASTHASCQSVTPSQAVSSAYVHIPFCRRRCFYCDFPIAIAPPASRDDAVTAYVSLLVREIEATAKAHGGKSNSKDLQTVYFGGGTPSLAPVNELRRVMCALDDAFGVSEQCEVNLELDPGTALADAGALATLTTPMRNGGVGVTRFSVGVQTLDDALLVACGRAHDAEEAHEALRLLREVRDERHGALRYSVDVMTGLPHHVVDHVDSTLDAVLSYEPDHISLYDLQVEERTKFGRMYTPGVSPLPSDAEAATMLTHASRKLANAGFERYEVSSYSRGGREARSMHNEVYWSGAPYHAFGVGAASYLHRRRFTRPRGIASYDRFVQALEKRADQPENGTDDDHDDNDDNDNVPWELLKSLPDNNCGDESPEVIAELALETVMLRLRTSDGLDVHAYSESFGRPAARSVLRALIPHARTGHVAMLRRPNLIVRLTDPEGWLLANDIISDVFLKLDEDHI</sequence>
<dbReference type="PANTHER" id="PTHR13932:SF5">
    <property type="entry name" value="RADICAL S-ADENOSYL METHIONINE DOMAIN-CONTAINING PROTEIN 1, MITOCHONDRIAL"/>
    <property type="match status" value="1"/>
</dbReference>
<accession>A0A830HBG8</accession>
<dbReference type="AlphaFoldDB" id="A0A830HBG8"/>
<comment type="similarity">
    <text evidence="1">Belongs to the anaerobic coproporphyrinogen-III oxidase family. HemW subfamily.</text>
</comment>
<dbReference type="SUPFAM" id="SSF102114">
    <property type="entry name" value="Radical SAM enzymes"/>
    <property type="match status" value="1"/>
</dbReference>
<dbReference type="InterPro" id="IPR034505">
    <property type="entry name" value="Coproporphyrinogen-III_oxidase"/>
</dbReference>
<dbReference type="GO" id="GO:0051539">
    <property type="term" value="F:4 iron, 4 sulfur cluster binding"/>
    <property type="evidence" value="ECO:0007669"/>
    <property type="project" value="InterPro"/>
</dbReference>
<feature type="domain" description="Radical SAM core" evidence="6">
    <location>
        <begin position="45"/>
        <end position="302"/>
    </location>
</feature>
<dbReference type="InterPro" id="IPR058240">
    <property type="entry name" value="rSAM_sf"/>
</dbReference>
<dbReference type="InterPro" id="IPR006638">
    <property type="entry name" value="Elp3/MiaA/NifB-like_rSAM"/>
</dbReference>
<dbReference type="SFLD" id="SFLDF00562">
    <property type="entry name" value="HemN-like__clustered_with_heat"/>
    <property type="match status" value="1"/>
</dbReference>
<evidence type="ECO:0000313" key="7">
    <source>
        <dbReference type="EMBL" id="GHP04696.1"/>
    </source>
</evidence>
<feature type="compositionally biased region" description="Acidic residues" evidence="5">
    <location>
        <begin position="372"/>
        <end position="384"/>
    </location>
</feature>
<gene>
    <name evidence="7" type="ORF">PPROV_000344900</name>
</gene>
<reference evidence="7" key="1">
    <citation type="submission" date="2020-10" db="EMBL/GenBank/DDBJ databases">
        <title>Unveiling of a novel bifunctional photoreceptor, Dualchrome1, isolated from a cosmopolitan green alga.</title>
        <authorList>
            <person name="Suzuki S."/>
            <person name="Kawachi M."/>
        </authorList>
    </citation>
    <scope>NUCLEOTIDE SEQUENCE</scope>
    <source>
        <strain evidence="7">NIES 2893</strain>
    </source>
</reference>
<organism evidence="7 8">
    <name type="scientific">Pycnococcus provasolii</name>
    <dbReference type="NCBI Taxonomy" id="41880"/>
    <lineage>
        <taxon>Eukaryota</taxon>
        <taxon>Viridiplantae</taxon>
        <taxon>Chlorophyta</taxon>
        <taxon>Pseudoscourfieldiophyceae</taxon>
        <taxon>Pseudoscourfieldiales</taxon>
        <taxon>Pycnococcaceae</taxon>
        <taxon>Pycnococcus</taxon>
    </lineage>
</organism>
<dbReference type="SFLD" id="SFLDG01065">
    <property type="entry name" value="anaerobic_coproporphyrinogen-I"/>
    <property type="match status" value="1"/>
</dbReference>
<evidence type="ECO:0000256" key="3">
    <source>
        <dbReference type="ARBA" id="ARBA00033094"/>
    </source>
</evidence>
<dbReference type="SMART" id="SM00729">
    <property type="entry name" value="Elp3"/>
    <property type="match status" value="1"/>
</dbReference>
<evidence type="ECO:0000256" key="5">
    <source>
        <dbReference type="SAM" id="MobiDB-lite"/>
    </source>
</evidence>
<dbReference type="GO" id="GO:0004109">
    <property type="term" value="F:coproporphyrinogen oxidase activity"/>
    <property type="evidence" value="ECO:0007669"/>
    <property type="project" value="InterPro"/>
</dbReference>
<evidence type="ECO:0000313" key="8">
    <source>
        <dbReference type="Proteomes" id="UP000660262"/>
    </source>
</evidence>
<keyword evidence="8" id="KW-1185">Reference proteome</keyword>
<dbReference type="GO" id="GO:0006779">
    <property type="term" value="P:porphyrin-containing compound biosynthetic process"/>
    <property type="evidence" value="ECO:0007669"/>
    <property type="project" value="InterPro"/>
</dbReference>
<feature type="region of interest" description="Disordered" evidence="5">
    <location>
        <begin position="366"/>
        <end position="400"/>
    </location>
</feature>
<protein>
    <recommendedName>
        <fullName evidence="2">Radical S-adenosyl methionine domain-containing protein 1, mitochondrial</fullName>
    </recommendedName>
    <alternativeName>
        <fullName evidence="3">Putative heme chaperone</fullName>
    </alternativeName>
</protein>
<proteinExistence type="inferred from homology"/>
<evidence type="ECO:0000256" key="4">
    <source>
        <dbReference type="ARBA" id="ARBA00045130"/>
    </source>
</evidence>
<dbReference type="InterPro" id="IPR010723">
    <property type="entry name" value="HemN_C"/>
</dbReference>
<evidence type="ECO:0000256" key="1">
    <source>
        <dbReference type="ARBA" id="ARBA00006100"/>
    </source>
</evidence>
<dbReference type="InterPro" id="IPR004559">
    <property type="entry name" value="HemW-like"/>
</dbReference>